<keyword evidence="1" id="KW-0732">Signal</keyword>
<proteinExistence type="predicted"/>
<evidence type="ECO:0000313" key="2">
    <source>
        <dbReference type="EMBL" id="THC94809.1"/>
    </source>
</evidence>
<organism evidence="2 3">
    <name type="scientific">Aspergillus tanneri</name>
    <dbReference type="NCBI Taxonomy" id="1220188"/>
    <lineage>
        <taxon>Eukaryota</taxon>
        <taxon>Fungi</taxon>
        <taxon>Dikarya</taxon>
        <taxon>Ascomycota</taxon>
        <taxon>Pezizomycotina</taxon>
        <taxon>Eurotiomycetes</taxon>
        <taxon>Eurotiomycetidae</taxon>
        <taxon>Eurotiales</taxon>
        <taxon>Aspergillaceae</taxon>
        <taxon>Aspergillus</taxon>
        <taxon>Aspergillus subgen. Circumdati</taxon>
    </lineage>
</organism>
<dbReference type="AlphaFoldDB" id="A0A4S3JHA3"/>
<protein>
    <submittedName>
        <fullName evidence="2">Uncharacterized protein</fullName>
    </submittedName>
</protein>
<keyword evidence="3" id="KW-1185">Reference proteome</keyword>
<comment type="caution">
    <text evidence="2">The sequence shown here is derived from an EMBL/GenBank/DDBJ whole genome shotgun (WGS) entry which is preliminary data.</text>
</comment>
<dbReference type="STRING" id="1220188.A0A4S3JHA3"/>
<dbReference type="SUPFAM" id="SSF51735">
    <property type="entry name" value="NAD(P)-binding Rossmann-fold domains"/>
    <property type="match status" value="1"/>
</dbReference>
<feature type="signal peptide" evidence="1">
    <location>
        <begin position="1"/>
        <end position="22"/>
    </location>
</feature>
<dbReference type="PRINTS" id="PR00081">
    <property type="entry name" value="GDHRDH"/>
</dbReference>
<dbReference type="InterPro" id="IPR002347">
    <property type="entry name" value="SDR_fam"/>
</dbReference>
<dbReference type="Proteomes" id="UP000308092">
    <property type="component" value="Unassembled WGS sequence"/>
</dbReference>
<dbReference type="VEuPathDB" id="FungiDB:EYZ11_005716"/>
<name>A0A4S3JHA3_9EURO</name>
<evidence type="ECO:0000256" key="1">
    <source>
        <dbReference type="SAM" id="SignalP"/>
    </source>
</evidence>
<sequence>MAATRPTWLITGVLSGMGKSLALEALKAGYRESLEPHATWCSEEHSVDVLVNNAGYAFMGVGNTSSGAGKFAIKAVHESLFYVVKALGIKVLIVESGLQWGHGVKQMVAESRQITSILNFVKGEPDKVAQAIINAKITGYDYLCLSYKSTPKLLDPTWIVCGTRMDAYKEQLPWMERSVVSVNKEITSVDLTALLDQDQNLKEKAVAALAELAALKQANRS</sequence>
<reference evidence="2 3" key="1">
    <citation type="submission" date="2019-03" db="EMBL/GenBank/DDBJ databases">
        <title>The genome sequence of a newly discovered highly antifungal drug resistant Aspergillus species, Aspergillus tanneri NIH 1004.</title>
        <authorList>
            <person name="Mounaud S."/>
            <person name="Singh I."/>
            <person name="Joardar V."/>
            <person name="Pakala S."/>
            <person name="Pakala S."/>
            <person name="Venepally P."/>
            <person name="Hoover J."/>
            <person name="Nierman W."/>
            <person name="Chung J."/>
            <person name="Losada L."/>
        </authorList>
    </citation>
    <scope>NUCLEOTIDE SEQUENCE [LARGE SCALE GENOMIC DNA]</scope>
    <source>
        <strain evidence="2 3">NIH1004</strain>
    </source>
</reference>
<evidence type="ECO:0000313" key="3">
    <source>
        <dbReference type="Proteomes" id="UP000308092"/>
    </source>
</evidence>
<dbReference type="EMBL" id="SOSA01000188">
    <property type="protein sequence ID" value="THC94809.1"/>
    <property type="molecule type" value="Genomic_DNA"/>
</dbReference>
<feature type="chain" id="PRO_5020845501" evidence="1">
    <location>
        <begin position="23"/>
        <end position="221"/>
    </location>
</feature>
<dbReference type="InterPro" id="IPR036291">
    <property type="entry name" value="NAD(P)-bd_dom_sf"/>
</dbReference>
<accession>A0A4S3JHA3</accession>
<gene>
    <name evidence="2" type="ORF">EYZ11_005716</name>
</gene>